<dbReference type="SUPFAM" id="SSF50475">
    <property type="entry name" value="FMN-binding split barrel"/>
    <property type="match status" value="1"/>
</dbReference>
<dbReference type="RefSeq" id="WP_144001238.1">
    <property type="nucleotide sequence ID" value="NZ_CP040916.1"/>
</dbReference>
<accession>A0A516R1Y1</accession>
<dbReference type="InterPro" id="IPR002563">
    <property type="entry name" value="Flavin_Rdtase-like_dom"/>
</dbReference>
<dbReference type="Gene3D" id="2.30.110.10">
    <property type="entry name" value="Electron Transport, Fmn-binding Protein, Chain A"/>
    <property type="match status" value="1"/>
</dbReference>
<evidence type="ECO:0000313" key="3">
    <source>
        <dbReference type="EMBL" id="QDQ09662.1"/>
    </source>
</evidence>
<reference evidence="3 4" key="1">
    <citation type="journal article" date="2019" name="J. Ind. Microbiol. Biotechnol.">
        <title>The complete genomic sequence of Streptomyces spectabilis NRRL-2792 and identification of secondary metabolite biosynthetic gene clusters.</title>
        <authorList>
            <person name="Sinha A."/>
            <person name="Phillips-Salemka S."/>
            <person name="Niraula T.A."/>
            <person name="Short K.A."/>
            <person name="Niraula N.P."/>
        </authorList>
    </citation>
    <scope>NUCLEOTIDE SEQUENCE [LARGE SCALE GENOMIC DNA]</scope>
    <source>
        <strain evidence="3 4">NRRL 2792</strain>
    </source>
</reference>
<dbReference type="SMART" id="SM00903">
    <property type="entry name" value="Flavin_Reduct"/>
    <property type="match status" value="1"/>
</dbReference>
<dbReference type="Proteomes" id="UP000316806">
    <property type="component" value="Chromosome"/>
</dbReference>
<dbReference type="GO" id="GO:0042602">
    <property type="term" value="F:riboflavin reductase (NADPH) activity"/>
    <property type="evidence" value="ECO:0007669"/>
    <property type="project" value="TreeGrafter"/>
</dbReference>
<dbReference type="AlphaFoldDB" id="A0A516R1Y1"/>
<feature type="domain" description="Flavin reductase like" evidence="2">
    <location>
        <begin position="24"/>
        <end position="172"/>
    </location>
</feature>
<sequence>MALATRRPAPYAAAGADADVVAAIRHFATGVTVLTCGVGEDAEGVTVSTFSTVPGHPPMACVALRSGSRALRAMAKSPTFVANGLAAEQEALARHFARRTRPSGLDQLPAKAWLDDPAAEGVPRLSGAVAWLECRPERTVTVSDHELLIARVVSAVHRGGTPLVTFAGELHSGPSTPTARPRERD</sequence>
<name>A0A516R1Y1_STRST</name>
<proteinExistence type="predicted"/>
<gene>
    <name evidence="3" type="ORF">FH965_03060</name>
</gene>
<dbReference type="EMBL" id="CP040916">
    <property type="protein sequence ID" value="QDQ09662.1"/>
    <property type="molecule type" value="Genomic_DNA"/>
</dbReference>
<organism evidence="3 4">
    <name type="scientific">Streptomyces spectabilis</name>
    <dbReference type="NCBI Taxonomy" id="68270"/>
    <lineage>
        <taxon>Bacteria</taxon>
        <taxon>Bacillati</taxon>
        <taxon>Actinomycetota</taxon>
        <taxon>Actinomycetes</taxon>
        <taxon>Kitasatosporales</taxon>
        <taxon>Streptomycetaceae</taxon>
        <taxon>Streptomyces</taxon>
    </lineage>
</organism>
<dbReference type="GO" id="GO:0010181">
    <property type="term" value="F:FMN binding"/>
    <property type="evidence" value="ECO:0007669"/>
    <property type="project" value="InterPro"/>
</dbReference>
<keyword evidence="1" id="KW-0560">Oxidoreductase</keyword>
<dbReference type="PANTHER" id="PTHR30466:SF1">
    <property type="entry name" value="FMN REDUCTASE (NADH) RUTF"/>
    <property type="match status" value="1"/>
</dbReference>
<evidence type="ECO:0000259" key="2">
    <source>
        <dbReference type="SMART" id="SM00903"/>
    </source>
</evidence>
<dbReference type="PANTHER" id="PTHR30466">
    <property type="entry name" value="FLAVIN REDUCTASE"/>
    <property type="match status" value="1"/>
</dbReference>
<protein>
    <submittedName>
        <fullName evidence="3">Flavin reductase</fullName>
    </submittedName>
</protein>
<evidence type="ECO:0000256" key="1">
    <source>
        <dbReference type="ARBA" id="ARBA00023002"/>
    </source>
</evidence>
<evidence type="ECO:0000313" key="4">
    <source>
        <dbReference type="Proteomes" id="UP000316806"/>
    </source>
</evidence>
<dbReference type="InterPro" id="IPR050268">
    <property type="entry name" value="NADH-dep_flavin_reductase"/>
</dbReference>
<dbReference type="Pfam" id="PF01613">
    <property type="entry name" value="Flavin_Reduct"/>
    <property type="match status" value="1"/>
</dbReference>
<dbReference type="InterPro" id="IPR012349">
    <property type="entry name" value="Split_barrel_FMN-bd"/>
</dbReference>